<proteinExistence type="predicted"/>
<sequence>MKTITLASWCLLGLYTAILLGLILFSRSGSSNDRMAGGFLMMLFVPLIILAGINLLPYKFTHILVLVVCLFPAVGGVLMLIASPIVKGVQEMIWANEDAARDNGTYYFKDPQRRKLAADIVALDIEKLRTDLQEPVPDLNNAGLEQITLFDFAAKQCLKTDPAKAIACFDVLLKNGATIDNGDPAHTPTHFQVLEYDPSVLRWFLENGADPNAHTAAGQYGIYEPILNAAVSSGGAEAPSSLKMEKVRLLLDYGANPDGDTPEPGESVVGIVPLAKAASRYDWAICELLMDRGANIHLQPLGGLYDHENRRRQAETIQVVGQSSGG</sequence>
<organism evidence="2">
    <name type="scientific">Dyadobacter sp. 676</name>
    <dbReference type="NCBI Taxonomy" id="3088362"/>
    <lineage>
        <taxon>Bacteria</taxon>
        <taxon>Pseudomonadati</taxon>
        <taxon>Bacteroidota</taxon>
        <taxon>Cytophagia</taxon>
        <taxon>Cytophagales</taxon>
        <taxon>Spirosomataceae</taxon>
        <taxon>Dyadobacter</taxon>
    </lineage>
</organism>
<feature type="transmembrane region" description="Helical" evidence="1">
    <location>
        <begin position="62"/>
        <end position="82"/>
    </location>
</feature>
<name>A0AAU8FFS6_9BACT</name>
<keyword evidence="1" id="KW-0472">Membrane</keyword>
<keyword evidence="1" id="KW-0812">Transmembrane</keyword>
<dbReference type="SUPFAM" id="SSF48403">
    <property type="entry name" value="Ankyrin repeat"/>
    <property type="match status" value="1"/>
</dbReference>
<evidence type="ECO:0008006" key="3">
    <source>
        <dbReference type="Google" id="ProtNLM"/>
    </source>
</evidence>
<evidence type="ECO:0000256" key="1">
    <source>
        <dbReference type="SAM" id="Phobius"/>
    </source>
</evidence>
<reference evidence="2" key="1">
    <citation type="submission" date="2024-06" db="EMBL/GenBank/DDBJ databases">
        <title>Sequencing and assembly of the genome of Dyadobacter sp. strain 676, a symbiont of Cyamopsis tetragonoloba.</title>
        <authorList>
            <person name="Guro P."/>
            <person name="Sazanova A."/>
            <person name="Kuznetsova I."/>
            <person name="Belimov A."/>
            <person name="Safronova V."/>
        </authorList>
    </citation>
    <scope>NUCLEOTIDE SEQUENCE</scope>
    <source>
        <strain evidence="2">676</strain>
    </source>
</reference>
<gene>
    <name evidence="2" type="ORF">ABV298_22680</name>
</gene>
<dbReference type="InterPro" id="IPR036770">
    <property type="entry name" value="Ankyrin_rpt-contain_sf"/>
</dbReference>
<feature type="transmembrane region" description="Helical" evidence="1">
    <location>
        <begin position="37"/>
        <end position="56"/>
    </location>
</feature>
<keyword evidence="1" id="KW-1133">Transmembrane helix</keyword>
<dbReference type="SMART" id="SM00248">
    <property type="entry name" value="ANK"/>
    <property type="match status" value="4"/>
</dbReference>
<evidence type="ECO:0000313" key="2">
    <source>
        <dbReference type="EMBL" id="XCH23114.1"/>
    </source>
</evidence>
<accession>A0AAU8FFS6</accession>
<dbReference type="Gene3D" id="1.25.40.20">
    <property type="entry name" value="Ankyrin repeat-containing domain"/>
    <property type="match status" value="1"/>
</dbReference>
<dbReference type="AlphaFoldDB" id="A0AAU8FFS6"/>
<dbReference type="RefSeq" id="WP_353718440.1">
    <property type="nucleotide sequence ID" value="NZ_CP159289.1"/>
</dbReference>
<dbReference type="InterPro" id="IPR002110">
    <property type="entry name" value="Ankyrin_rpt"/>
</dbReference>
<feature type="transmembrane region" description="Helical" evidence="1">
    <location>
        <begin position="6"/>
        <end position="25"/>
    </location>
</feature>
<dbReference type="EMBL" id="CP159289">
    <property type="protein sequence ID" value="XCH23114.1"/>
    <property type="molecule type" value="Genomic_DNA"/>
</dbReference>
<protein>
    <recommendedName>
        <fullName evidence="3">Ankyrin repeat domain-containing protein</fullName>
    </recommendedName>
</protein>